<dbReference type="PANTHER" id="PTHR30287:SF2">
    <property type="entry name" value="BLL1001 PROTEIN"/>
    <property type="match status" value="1"/>
</dbReference>
<dbReference type="Proteomes" id="UP000238650">
    <property type="component" value="Unassembled WGS sequence"/>
</dbReference>
<feature type="transmembrane region" description="Helical" evidence="6">
    <location>
        <begin position="310"/>
        <end position="329"/>
    </location>
</feature>
<keyword evidence="9" id="KW-1185">Reference proteome</keyword>
<feature type="transmembrane region" description="Helical" evidence="6">
    <location>
        <begin position="254"/>
        <end position="278"/>
    </location>
</feature>
<evidence type="ECO:0000256" key="1">
    <source>
        <dbReference type="ARBA" id="ARBA00004651"/>
    </source>
</evidence>
<keyword evidence="3 6" id="KW-0812">Transmembrane</keyword>
<dbReference type="PANTHER" id="PTHR30287">
    <property type="entry name" value="MEMBRANE COMPONENT OF PREDICTED ABC SUPERFAMILY METABOLITE UPTAKE TRANSPORTER"/>
    <property type="match status" value="1"/>
</dbReference>
<evidence type="ECO:0000259" key="7">
    <source>
        <dbReference type="Pfam" id="PF02687"/>
    </source>
</evidence>
<feature type="transmembrane region" description="Helical" evidence="6">
    <location>
        <begin position="424"/>
        <end position="445"/>
    </location>
</feature>
<comment type="subcellular location">
    <subcellularLocation>
        <location evidence="1">Cell membrane</location>
        <topology evidence="1">Multi-pass membrane protein</topology>
    </subcellularLocation>
</comment>
<feature type="transmembrane region" description="Helical" evidence="6">
    <location>
        <begin position="349"/>
        <end position="372"/>
    </location>
</feature>
<evidence type="ECO:0000256" key="2">
    <source>
        <dbReference type="ARBA" id="ARBA00022475"/>
    </source>
</evidence>
<evidence type="ECO:0000313" key="8">
    <source>
        <dbReference type="EMBL" id="PRI11711.1"/>
    </source>
</evidence>
<dbReference type="Pfam" id="PF02687">
    <property type="entry name" value="FtsX"/>
    <property type="match status" value="1"/>
</dbReference>
<dbReference type="EMBL" id="MWZD01000014">
    <property type="protein sequence ID" value="PRI11711.1"/>
    <property type="molecule type" value="Genomic_DNA"/>
</dbReference>
<name>A0A2S9QQ38_9MICO</name>
<proteinExistence type="predicted"/>
<dbReference type="InterPro" id="IPR038766">
    <property type="entry name" value="Membrane_comp_ABC_pdt"/>
</dbReference>
<accession>A0A2S9QQ38</accession>
<evidence type="ECO:0000313" key="9">
    <source>
        <dbReference type="Proteomes" id="UP000238650"/>
    </source>
</evidence>
<reference evidence="8 9" key="1">
    <citation type="journal article" date="2017" name="New Microbes New Infect">
        <title>Genome sequence of 'Leucobacter massiliensis' sp. nov. isolated from human pharynx after travel to the 2014 Hajj.</title>
        <authorList>
            <person name="Leangapichart T."/>
            <person name="Gautret P."/>
            <person name="Nguyen T.T."/>
            <person name="Armstrong N."/>
            <person name="Rolain J.M."/>
        </authorList>
    </citation>
    <scope>NUCLEOTIDE SEQUENCE [LARGE SCALE GENOMIC DNA]</scope>
    <source>
        <strain evidence="8 9">122RC15</strain>
    </source>
</reference>
<dbReference type="OrthoDB" id="9766372at2"/>
<dbReference type="GO" id="GO:0005886">
    <property type="term" value="C:plasma membrane"/>
    <property type="evidence" value="ECO:0007669"/>
    <property type="project" value="UniProtKB-SubCell"/>
</dbReference>
<evidence type="ECO:0000256" key="4">
    <source>
        <dbReference type="ARBA" id="ARBA00022989"/>
    </source>
</evidence>
<sequence length="781" mass="81191">MIRRLLAGDLRRGLGASLVLLGLFFATTLLAAGGAGTAARLLGAVDGFFAAAHAPDVVQMTSGDVDTARIAEFAESRPEVADWMVSRAVVATGEKLWFGDATAPDSASVVDHYFVTQSPDFDLLLDLDNAAVRVEPGQIGVPVSDMLRHGLRIGDPVRVHTWAGELSLLVSSFVRDAQMNPALVSSKRFVVAPEDLRRLEGLIPSAEHLIEFRLQPEASTTEFMDAYRAAGLPQSGPAVDAALLRTMAFLGEGLVAVVLLLVSLLLLVIGIICLRFAVASAVHAASRELGVLRAIGAPPGFISRAFAAKYLLLAGAGAVLGCSAALLLVPVLTEQALLYTGPPAGPGATLLTVSLASAAMFGIVAVSCLISVRAAGRVPPSEALRHGAMGRSAGRWRRWSLARSRVPVTWYLGVRELQLRPRAYLVPLGVFTVAAFLLVVPVNFLTTVSSPGFVQYLGVGASQARLDAPLGSGDPGLPERVIARVGADPRIASAALLTTSRCAIRPASGEAETSLVTTGRHDLFPVSYLEGRAPSARGEVALSVLNAAEFEAAVGDTLRVQEGAGWRDAAVVGVYQDVTSGGRTAKTAGTLSCGDAIWVTIPFDAAGTREDPAVLDGIISDYADAFAGLRGYSMREYVSQTLGPSIGSLDVAVRASLAVSTVVVALIAAMFTGILLARDAAANAALRALGAPVRLVRRQYLVRLIALLLAGVALGTLLAASLGEALVSGLMSVLGAPSIALRPDPLIAYLALPALLVAAVSVATLIVARFATAARPRPTEF</sequence>
<protein>
    <recommendedName>
        <fullName evidence="7">ABC3 transporter permease C-terminal domain-containing protein</fullName>
    </recommendedName>
</protein>
<gene>
    <name evidence="8" type="ORF">B4915_04505</name>
</gene>
<evidence type="ECO:0000256" key="3">
    <source>
        <dbReference type="ARBA" id="ARBA00022692"/>
    </source>
</evidence>
<feature type="transmembrane region" description="Helical" evidence="6">
    <location>
        <begin position="746"/>
        <end position="768"/>
    </location>
</feature>
<keyword evidence="5 6" id="KW-0472">Membrane</keyword>
<feature type="domain" description="ABC3 transporter permease C-terminal" evidence="7">
    <location>
        <begin position="261"/>
        <end position="377"/>
    </location>
</feature>
<evidence type="ECO:0000256" key="6">
    <source>
        <dbReference type="SAM" id="Phobius"/>
    </source>
</evidence>
<feature type="transmembrane region" description="Helical" evidence="6">
    <location>
        <begin position="704"/>
        <end position="726"/>
    </location>
</feature>
<dbReference type="AlphaFoldDB" id="A0A2S9QQ38"/>
<evidence type="ECO:0000256" key="5">
    <source>
        <dbReference type="ARBA" id="ARBA00023136"/>
    </source>
</evidence>
<comment type="caution">
    <text evidence="8">The sequence shown here is derived from an EMBL/GenBank/DDBJ whole genome shotgun (WGS) entry which is preliminary data.</text>
</comment>
<dbReference type="InterPro" id="IPR003838">
    <property type="entry name" value="ABC3_permease_C"/>
</dbReference>
<keyword evidence="4 6" id="KW-1133">Transmembrane helix</keyword>
<keyword evidence="2" id="KW-1003">Cell membrane</keyword>
<feature type="transmembrane region" description="Helical" evidence="6">
    <location>
        <begin position="655"/>
        <end position="677"/>
    </location>
</feature>
<organism evidence="8 9">
    <name type="scientific">Leucobacter massiliensis</name>
    <dbReference type="NCBI Taxonomy" id="1686285"/>
    <lineage>
        <taxon>Bacteria</taxon>
        <taxon>Bacillati</taxon>
        <taxon>Actinomycetota</taxon>
        <taxon>Actinomycetes</taxon>
        <taxon>Micrococcales</taxon>
        <taxon>Microbacteriaceae</taxon>
        <taxon>Leucobacter</taxon>
    </lineage>
</organism>
<dbReference type="RefSeq" id="WP_105804651.1">
    <property type="nucleotide sequence ID" value="NZ_MWZD01000014.1"/>
</dbReference>